<comment type="caution">
    <text evidence="10">The sequence shown here is derived from an EMBL/GenBank/DDBJ whole genome shotgun (WGS) entry which is preliminary data.</text>
</comment>
<sequence length="402" mass="48591">MIVSFRFIFHHYELQASHITCWFWYQRWRASLDELREADHDLFALEVVATRDQQLSEKEDIKKMEKEEEAIYDRLRQEGAAKGNIFLAKGGIPMLLSNARIEQIKAARTALAKETLNEQMKLKKIEEQEKQRALEGEREYMRSVWKEVEEDKRRTAQEAAIKNVEARRRMDEYALQTKKARDAEKEREKTQDKQLILNVLANEKKLAEKEAMEKALQMRQQYEFNEALKVEMALRAKSGEELARLEEEEAERQWQKRFAQWESEREARLALLREVYEDREKQVELHDRVRQRRREEAEYERQQIDADVEEFYKLAEERKDFEERARKEHAQTLARQIKEAREREEADQREIERELEEKRRRDAELAEAIAVEKERQKNIQREIYRHRELRRQEAAGGTGRRQ</sequence>
<evidence type="ECO:0000256" key="6">
    <source>
        <dbReference type="ARBA" id="ARBA00033773"/>
    </source>
</evidence>
<dbReference type="PANTHER" id="PTHR31183:SF1">
    <property type="entry name" value="CILIA- AND FLAGELLA-ASSOCIATED PROTEIN 53"/>
    <property type="match status" value="1"/>
</dbReference>
<evidence type="ECO:0000256" key="8">
    <source>
        <dbReference type="SAM" id="MobiDB-lite"/>
    </source>
</evidence>
<evidence type="ECO:0000256" key="1">
    <source>
        <dbReference type="ARBA" id="ARBA00004138"/>
    </source>
</evidence>
<dbReference type="AlphaFoldDB" id="A0A7J6LA69"/>
<dbReference type="EMBL" id="JAAPAO010000618">
    <property type="protein sequence ID" value="KAF4656105.1"/>
    <property type="molecule type" value="Genomic_DNA"/>
</dbReference>
<evidence type="ECO:0000256" key="2">
    <source>
        <dbReference type="ARBA" id="ARBA00023054"/>
    </source>
</evidence>
<comment type="similarity">
    <text evidence="5">Belongs to the CFAP53 family.</text>
</comment>
<dbReference type="InterPro" id="IPR043596">
    <property type="entry name" value="CFAP53/TCHP"/>
</dbReference>
<dbReference type="PANTHER" id="PTHR31183">
    <property type="entry name" value="TRICHOPLEIN KERATIN FILAMENT-BINDING PROTEIN FAMILY MEMBER"/>
    <property type="match status" value="1"/>
</dbReference>
<gene>
    <name evidence="10" type="ORF">FOL47_009137</name>
</gene>
<keyword evidence="3" id="KW-0969">Cilium</keyword>
<protein>
    <recommendedName>
        <fullName evidence="6">Cilia- and flagella-associated protein 53</fullName>
    </recommendedName>
</protein>
<feature type="coiled-coil region" evidence="7">
    <location>
        <begin position="117"/>
        <end position="193"/>
    </location>
</feature>
<dbReference type="GO" id="GO:0005929">
    <property type="term" value="C:cilium"/>
    <property type="evidence" value="ECO:0007669"/>
    <property type="project" value="UniProtKB-SubCell"/>
</dbReference>
<keyword evidence="11" id="KW-1185">Reference proteome</keyword>
<reference evidence="10 11" key="1">
    <citation type="submission" date="2020-04" db="EMBL/GenBank/DDBJ databases">
        <title>Perkinsus chesapeaki whole genome sequence.</title>
        <authorList>
            <person name="Bogema D.R."/>
        </authorList>
    </citation>
    <scope>NUCLEOTIDE SEQUENCE [LARGE SCALE GENOMIC DNA]</scope>
    <source>
        <strain evidence="10">ATCC PRA-425</strain>
    </source>
</reference>
<feature type="domain" description="Trichohyalin-plectin-homology" evidence="9">
    <location>
        <begin position="29"/>
        <end position="375"/>
    </location>
</feature>
<dbReference type="Proteomes" id="UP000591131">
    <property type="component" value="Unassembled WGS sequence"/>
</dbReference>
<accession>A0A7J6LA69</accession>
<feature type="region of interest" description="Disordered" evidence="8">
    <location>
        <begin position="323"/>
        <end position="361"/>
    </location>
</feature>
<keyword evidence="4" id="KW-0966">Cell projection</keyword>
<dbReference type="OrthoDB" id="445762at2759"/>
<evidence type="ECO:0000313" key="10">
    <source>
        <dbReference type="EMBL" id="KAF4656105.1"/>
    </source>
</evidence>
<evidence type="ECO:0000259" key="9">
    <source>
        <dbReference type="Pfam" id="PF13868"/>
    </source>
</evidence>
<evidence type="ECO:0000313" key="11">
    <source>
        <dbReference type="Proteomes" id="UP000591131"/>
    </source>
</evidence>
<dbReference type="Pfam" id="PF13868">
    <property type="entry name" value="TPH"/>
    <property type="match status" value="1"/>
</dbReference>
<comment type="subcellular location">
    <subcellularLocation>
        <location evidence="1">Cell projection</location>
        <location evidence="1">Cilium</location>
    </subcellularLocation>
</comment>
<organism evidence="10 11">
    <name type="scientific">Perkinsus chesapeaki</name>
    <name type="common">Clam parasite</name>
    <name type="synonym">Perkinsus andrewsi</name>
    <dbReference type="NCBI Taxonomy" id="330153"/>
    <lineage>
        <taxon>Eukaryota</taxon>
        <taxon>Sar</taxon>
        <taxon>Alveolata</taxon>
        <taxon>Perkinsozoa</taxon>
        <taxon>Perkinsea</taxon>
        <taxon>Perkinsida</taxon>
        <taxon>Perkinsidae</taxon>
        <taxon>Perkinsus</taxon>
    </lineage>
</organism>
<name>A0A7J6LA69_PERCH</name>
<evidence type="ECO:0000256" key="7">
    <source>
        <dbReference type="SAM" id="Coils"/>
    </source>
</evidence>
<evidence type="ECO:0000256" key="4">
    <source>
        <dbReference type="ARBA" id="ARBA00023273"/>
    </source>
</evidence>
<evidence type="ECO:0000256" key="3">
    <source>
        <dbReference type="ARBA" id="ARBA00023069"/>
    </source>
</evidence>
<dbReference type="InterPro" id="IPR043597">
    <property type="entry name" value="TPH_dom"/>
</dbReference>
<evidence type="ECO:0000256" key="5">
    <source>
        <dbReference type="ARBA" id="ARBA00033747"/>
    </source>
</evidence>
<keyword evidence="2 7" id="KW-0175">Coiled coil</keyword>
<proteinExistence type="inferred from homology"/>